<gene>
    <name evidence="1" type="ORF">PSON_ATCC_30995.1.T1260068</name>
</gene>
<proteinExistence type="predicted"/>
<sequence>MVLQRESVILIILIMFSRQQLRSYPTESIEFIEYKADNKMYAKVLATTRESKESALLSKLVTLREQISTIGSPRTTVKTARGMSEHLGAISPRSFGRRLDEKLPMKELGEIANYFNSLTAQQAKTLSKNYVNEMVRLQQCIEKKLKR</sequence>
<keyword evidence="2" id="KW-1185">Reference proteome</keyword>
<accession>A0A8S1QXI7</accession>
<evidence type="ECO:0000313" key="1">
    <source>
        <dbReference type="EMBL" id="CAD8120431.1"/>
    </source>
</evidence>
<name>A0A8S1QXI7_9CILI</name>
<reference evidence="1" key="1">
    <citation type="submission" date="2021-01" db="EMBL/GenBank/DDBJ databases">
        <authorList>
            <consortium name="Genoscope - CEA"/>
            <person name="William W."/>
        </authorList>
    </citation>
    <scope>NUCLEOTIDE SEQUENCE</scope>
</reference>
<comment type="caution">
    <text evidence="1">The sequence shown here is derived from an EMBL/GenBank/DDBJ whole genome shotgun (WGS) entry which is preliminary data.</text>
</comment>
<dbReference type="Proteomes" id="UP000692954">
    <property type="component" value="Unassembled WGS sequence"/>
</dbReference>
<evidence type="ECO:0000313" key="2">
    <source>
        <dbReference type="Proteomes" id="UP000692954"/>
    </source>
</evidence>
<protein>
    <submittedName>
        <fullName evidence="1">Uncharacterized protein</fullName>
    </submittedName>
</protein>
<dbReference type="AlphaFoldDB" id="A0A8S1QXI7"/>
<organism evidence="1 2">
    <name type="scientific">Paramecium sonneborni</name>
    <dbReference type="NCBI Taxonomy" id="65129"/>
    <lineage>
        <taxon>Eukaryota</taxon>
        <taxon>Sar</taxon>
        <taxon>Alveolata</taxon>
        <taxon>Ciliophora</taxon>
        <taxon>Intramacronucleata</taxon>
        <taxon>Oligohymenophorea</taxon>
        <taxon>Peniculida</taxon>
        <taxon>Parameciidae</taxon>
        <taxon>Paramecium</taxon>
    </lineage>
</organism>
<dbReference type="EMBL" id="CAJJDN010000126">
    <property type="protein sequence ID" value="CAD8120431.1"/>
    <property type="molecule type" value="Genomic_DNA"/>
</dbReference>